<dbReference type="PANTHER" id="PTHR45626:SF52">
    <property type="entry name" value="SINGLE-STRANDED DNA-DEPENDENT ATPASE (EUROFUNG)"/>
    <property type="match status" value="1"/>
</dbReference>
<dbReference type="GO" id="GO:0005524">
    <property type="term" value="F:ATP binding"/>
    <property type="evidence" value="ECO:0007669"/>
    <property type="project" value="UniProtKB-KW"/>
</dbReference>
<protein>
    <submittedName>
        <fullName evidence="7">Uncharacterized protein</fullName>
    </submittedName>
</protein>
<evidence type="ECO:0000256" key="3">
    <source>
        <dbReference type="ARBA" id="ARBA00022840"/>
    </source>
</evidence>
<dbReference type="GO" id="GO:0008094">
    <property type="term" value="F:ATP-dependent activity, acting on DNA"/>
    <property type="evidence" value="ECO:0007669"/>
    <property type="project" value="TreeGrafter"/>
</dbReference>
<dbReference type="InterPro" id="IPR014001">
    <property type="entry name" value="Helicase_ATP-bd"/>
</dbReference>
<dbReference type="SMART" id="SM00487">
    <property type="entry name" value="DEXDc"/>
    <property type="match status" value="1"/>
</dbReference>
<evidence type="ECO:0000259" key="6">
    <source>
        <dbReference type="PROSITE" id="PS51194"/>
    </source>
</evidence>
<dbReference type="CDD" id="cd18008">
    <property type="entry name" value="DEXDc_SHPRH-like"/>
    <property type="match status" value="1"/>
</dbReference>
<dbReference type="CDD" id="cd18793">
    <property type="entry name" value="SF2_C_SNF"/>
    <property type="match status" value="1"/>
</dbReference>
<dbReference type="GeneID" id="37143617"/>
<dbReference type="Proteomes" id="UP000248340">
    <property type="component" value="Unassembled WGS sequence"/>
</dbReference>
<dbReference type="InterPro" id="IPR027417">
    <property type="entry name" value="P-loop_NTPase"/>
</dbReference>
<dbReference type="GO" id="GO:0005634">
    <property type="term" value="C:nucleus"/>
    <property type="evidence" value="ECO:0007669"/>
    <property type="project" value="TreeGrafter"/>
</dbReference>
<evidence type="ECO:0000259" key="5">
    <source>
        <dbReference type="PROSITE" id="PS51192"/>
    </source>
</evidence>
<sequence>MVRLNISPKYVVQAARLRFPELREIVPMALARSANKRLLPDDEDDNDGSSISSKRACSETPAESLTHAITTPNGDWFAGQPFDDHPDPFGCNVGGNVGGSIWPQQDCPEIRVEDPYGALIRDSGLVPDPLRGLDIDMLDRNWSARLGDNMGLDVQDRHGAFDAPHLRDLGQSGQGGAPYPITDMWLGHQLPGYEQDSAESQSSSADLELKGTSDILEPLIEPDFDWNAIEMELSGTSPSTNELRPKIMDKSKKPKSDTDEEQYRSCLDKCQSEPVTSVESNDAVTWDTCFGELTLEATSTFKDDGKTKTQNRMSAQVDLTTLGGVVKLSFADTKKYAGIVAMPALVKLLKQHRVKLVGTLFAAQLGKNAGTGECHKPEMRVVVYGRIDDQDAVGTCLSDAGMYLQHPKSAEYDPIFPYVNPQYLVRPGGEMPRIDELRISDDEQGSQVSDRLNEGVKSELFRILDTINTYEGSYEACSSPRLASRLKPHQEVALAMMIERESGQIDGLKFPSIWEGLGNHRYRHRITGAIDTDPRPMRGGILADDMGLGKTLSLLSLLCCSLDAIDCLQPSPDSPRATLIITPKTSKLKYFMAYNELGLTHKAIPGWEKQIKTHIKYNRLRYFIYHGANRGKVKPSLVREYDIVITTYETIRQDWRTKDGLSTETWYRIVLDEAHRIRSRSSQVFKAVSSLKAHIRWCLTGTPIQNSIDDYGALLSFMQMPVLETKSAFDYWIASPVKRQQLGYIQTLQALVAATAFRRTKKTLDSALQLPKKVERSELVHLTAADQEVYDYFKAKASKTAAELSGEALNPGKQAGADTTLALINILRLICDYGERLLPKSALEQWRNRDRHADVITGPCGSVGGYLNEEGFVPDNRSTPTRDKAAGSSAKPGDVYDAIGRATYSPGEMAMEGCPESSLGLSPKMIALLKNLETEQRGTPRSGLMPAKSVVFSQWTKMLDLMAPILHSNNYDFVRLDGGSSLADRQLVIERFTRDESCTVMLASIGSAGEGIDLTAASSVHIMEPHWNPMLEAQAVDRVHRIGQSREVIVTRYLTVNSIEDYVRWVQEDKIAIIQQSLASVPKSQAELEYRRWKKLQALLSNLPTAEAAD</sequence>
<dbReference type="Gene3D" id="3.40.50.10810">
    <property type="entry name" value="Tandem AAA-ATPase domain"/>
    <property type="match status" value="1"/>
</dbReference>
<organism evidence="7 8">
    <name type="scientific">Aspergillus uvarum CBS 121591</name>
    <dbReference type="NCBI Taxonomy" id="1448315"/>
    <lineage>
        <taxon>Eukaryota</taxon>
        <taxon>Fungi</taxon>
        <taxon>Dikarya</taxon>
        <taxon>Ascomycota</taxon>
        <taxon>Pezizomycotina</taxon>
        <taxon>Eurotiomycetes</taxon>
        <taxon>Eurotiomycetidae</taxon>
        <taxon>Eurotiales</taxon>
        <taxon>Aspergillaceae</taxon>
        <taxon>Aspergillus</taxon>
        <taxon>Aspergillus subgen. Circumdati</taxon>
    </lineage>
</organism>
<dbReference type="GO" id="GO:0006281">
    <property type="term" value="P:DNA repair"/>
    <property type="evidence" value="ECO:0007669"/>
    <property type="project" value="TreeGrafter"/>
</dbReference>
<feature type="compositionally biased region" description="Polar residues" evidence="4">
    <location>
        <begin position="48"/>
        <end position="63"/>
    </location>
</feature>
<keyword evidence="2" id="KW-0378">Hydrolase</keyword>
<feature type="region of interest" description="Disordered" evidence="4">
    <location>
        <begin position="235"/>
        <end position="260"/>
    </location>
</feature>
<dbReference type="InterPro" id="IPR038718">
    <property type="entry name" value="SNF2-like_sf"/>
</dbReference>
<dbReference type="InterPro" id="IPR049730">
    <property type="entry name" value="SNF2/RAD54-like_C"/>
</dbReference>
<evidence type="ECO:0000256" key="2">
    <source>
        <dbReference type="ARBA" id="ARBA00022801"/>
    </source>
</evidence>
<gene>
    <name evidence="7" type="ORF">BO82DRAFT_433433</name>
</gene>
<dbReference type="VEuPathDB" id="FungiDB:BO82DRAFT_433433"/>
<proteinExistence type="predicted"/>
<dbReference type="SMART" id="SM00490">
    <property type="entry name" value="HELICc"/>
    <property type="match status" value="1"/>
</dbReference>
<name>A0A319C8H0_9EURO</name>
<dbReference type="InterPro" id="IPR000330">
    <property type="entry name" value="SNF2_N"/>
</dbReference>
<reference evidence="7 8" key="1">
    <citation type="submission" date="2016-12" db="EMBL/GenBank/DDBJ databases">
        <title>The genomes of Aspergillus section Nigri reveals drivers in fungal speciation.</title>
        <authorList>
            <consortium name="DOE Joint Genome Institute"/>
            <person name="Vesth T.C."/>
            <person name="Nybo J."/>
            <person name="Theobald S."/>
            <person name="Brandl J."/>
            <person name="Frisvad J.C."/>
            <person name="Nielsen K.F."/>
            <person name="Lyhne E.K."/>
            <person name="Kogle M.E."/>
            <person name="Kuo A."/>
            <person name="Riley R."/>
            <person name="Clum A."/>
            <person name="Nolan M."/>
            <person name="Lipzen A."/>
            <person name="Salamov A."/>
            <person name="Henrissat B."/>
            <person name="Wiebenga A."/>
            <person name="De Vries R.P."/>
            <person name="Grigoriev I.V."/>
            <person name="Mortensen U.H."/>
            <person name="Andersen M.R."/>
            <person name="Baker S.E."/>
        </authorList>
    </citation>
    <scope>NUCLEOTIDE SEQUENCE [LARGE SCALE GENOMIC DNA]</scope>
    <source>
        <strain evidence="7 8">CBS 121591</strain>
    </source>
</reference>
<dbReference type="InterPro" id="IPR001650">
    <property type="entry name" value="Helicase_C-like"/>
</dbReference>
<dbReference type="PROSITE" id="PS51194">
    <property type="entry name" value="HELICASE_CTER"/>
    <property type="match status" value="1"/>
</dbReference>
<feature type="region of interest" description="Disordered" evidence="4">
    <location>
        <begin position="873"/>
        <end position="892"/>
    </location>
</feature>
<dbReference type="Pfam" id="PF00176">
    <property type="entry name" value="SNF2-rel_dom"/>
    <property type="match status" value="1"/>
</dbReference>
<dbReference type="Pfam" id="PF00271">
    <property type="entry name" value="Helicase_C"/>
    <property type="match status" value="1"/>
</dbReference>
<evidence type="ECO:0000313" key="8">
    <source>
        <dbReference type="Proteomes" id="UP000248340"/>
    </source>
</evidence>
<feature type="region of interest" description="Disordered" evidence="4">
    <location>
        <begin position="37"/>
        <end position="63"/>
    </location>
</feature>
<dbReference type="GO" id="GO:0016787">
    <property type="term" value="F:hydrolase activity"/>
    <property type="evidence" value="ECO:0007669"/>
    <property type="project" value="UniProtKB-KW"/>
</dbReference>
<dbReference type="PROSITE" id="PS51192">
    <property type="entry name" value="HELICASE_ATP_BIND_1"/>
    <property type="match status" value="1"/>
</dbReference>
<dbReference type="EMBL" id="KZ821711">
    <property type="protein sequence ID" value="PYH80229.1"/>
    <property type="molecule type" value="Genomic_DNA"/>
</dbReference>
<feature type="compositionally biased region" description="Basic and acidic residues" evidence="4">
    <location>
        <begin position="243"/>
        <end position="260"/>
    </location>
</feature>
<dbReference type="STRING" id="1448315.A0A319C8H0"/>
<keyword evidence="1" id="KW-0547">Nucleotide-binding</keyword>
<evidence type="ECO:0000313" key="7">
    <source>
        <dbReference type="EMBL" id="PYH80229.1"/>
    </source>
</evidence>
<keyword evidence="8" id="KW-1185">Reference proteome</keyword>
<dbReference type="SUPFAM" id="SSF52540">
    <property type="entry name" value="P-loop containing nucleoside triphosphate hydrolases"/>
    <property type="match status" value="2"/>
</dbReference>
<evidence type="ECO:0000256" key="1">
    <source>
        <dbReference type="ARBA" id="ARBA00022741"/>
    </source>
</evidence>
<dbReference type="InterPro" id="IPR050628">
    <property type="entry name" value="SNF2_RAD54_helicase_TF"/>
</dbReference>
<dbReference type="AlphaFoldDB" id="A0A319C8H0"/>
<feature type="domain" description="Helicase ATP-binding" evidence="5">
    <location>
        <begin position="531"/>
        <end position="721"/>
    </location>
</feature>
<dbReference type="PANTHER" id="PTHR45626">
    <property type="entry name" value="TRANSCRIPTION TERMINATION FACTOR 2-RELATED"/>
    <property type="match status" value="1"/>
</dbReference>
<dbReference type="OrthoDB" id="448448at2759"/>
<keyword evidence="3" id="KW-0067">ATP-binding</keyword>
<evidence type="ECO:0000256" key="4">
    <source>
        <dbReference type="SAM" id="MobiDB-lite"/>
    </source>
</evidence>
<accession>A0A319C8H0</accession>
<dbReference type="Gene3D" id="3.40.50.300">
    <property type="entry name" value="P-loop containing nucleotide triphosphate hydrolases"/>
    <property type="match status" value="1"/>
</dbReference>
<dbReference type="RefSeq" id="XP_025490429.1">
    <property type="nucleotide sequence ID" value="XM_025640875.1"/>
</dbReference>
<feature type="domain" description="Helicase C-terminal" evidence="6">
    <location>
        <begin position="924"/>
        <end position="1089"/>
    </location>
</feature>